<gene>
    <name evidence="2" type="ORF">B0W44_06270</name>
</gene>
<protein>
    <recommendedName>
        <fullName evidence="1">DUF1540 domain-containing protein</fullName>
    </recommendedName>
</protein>
<dbReference type="Pfam" id="PF07561">
    <property type="entry name" value="DUF1540"/>
    <property type="match status" value="1"/>
</dbReference>
<evidence type="ECO:0000259" key="1">
    <source>
        <dbReference type="Pfam" id="PF07561"/>
    </source>
</evidence>
<reference evidence="2 3" key="1">
    <citation type="journal article" date="2015" name="Int. J. Syst. Evol. Microbiol.">
        <title>Novibacillus thermophilus gen. nov., sp. nov., a Gram-staining-negative and moderately thermophilic member of the family Thermoactinomycetaceae.</title>
        <authorList>
            <person name="Yang G."/>
            <person name="Chen J."/>
            <person name="Zhou S."/>
        </authorList>
    </citation>
    <scope>NUCLEOTIDE SEQUENCE [LARGE SCALE GENOMIC DNA]</scope>
    <source>
        <strain evidence="2 3">SG-1</strain>
    </source>
</reference>
<dbReference type="RefSeq" id="WP_077719306.1">
    <property type="nucleotide sequence ID" value="NZ_CP019699.1"/>
</dbReference>
<dbReference type="KEGG" id="ntr:B0W44_06270"/>
<dbReference type="InterPro" id="IPR011437">
    <property type="entry name" value="DUF1540"/>
</dbReference>
<dbReference type="AlphaFoldDB" id="A0A1U9K615"/>
<sequence length="69" mass="7961">MPEVYCSVANCFFWAEGNKCDADAIMVEVNEHADHRFNEEVGGEMVHTSHQDYAKHSRDTCCHTFKPRQ</sequence>
<keyword evidence="3" id="KW-1185">Reference proteome</keyword>
<proteinExistence type="predicted"/>
<dbReference type="OrthoDB" id="1681234at2"/>
<dbReference type="Proteomes" id="UP000188603">
    <property type="component" value="Chromosome"/>
</dbReference>
<dbReference type="EMBL" id="CP019699">
    <property type="protein sequence ID" value="AQS55450.1"/>
    <property type="molecule type" value="Genomic_DNA"/>
</dbReference>
<accession>A0A1U9K615</accession>
<name>A0A1U9K615_9BACL</name>
<organism evidence="2 3">
    <name type="scientific">Novibacillus thermophilus</name>
    <dbReference type="NCBI Taxonomy" id="1471761"/>
    <lineage>
        <taxon>Bacteria</taxon>
        <taxon>Bacillati</taxon>
        <taxon>Bacillota</taxon>
        <taxon>Bacilli</taxon>
        <taxon>Bacillales</taxon>
        <taxon>Thermoactinomycetaceae</taxon>
        <taxon>Novibacillus</taxon>
    </lineage>
</organism>
<feature type="domain" description="DUF1540" evidence="1">
    <location>
        <begin position="4"/>
        <end position="65"/>
    </location>
</feature>
<evidence type="ECO:0000313" key="2">
    <source>
        <dbReference type="EMBL" id="AQS55450.1"/>
    </source>
</evidence>
<evidence type="ECO:0000313" key="3">
    <source>
        <dbReference type="Proteomes" id="UP000188603"/>
    </source>
</evidence>